<dbReference type="InterPro" id="IPR031481">
    <property type="entry name" value="Glyco_tran_10_N"/>
</dbReference>
<organism evidence="17">
    <name type="scientific">Oikopleura dioica</name>
    <name type="common">Tunicate</name>
    <dbReference type="NCBI Taxonomy" id="34765"/>
    <lineage>
        <taxon>Eukaryota</taxon>
        <taxon>Metazoa</taxon>
        <taxon>Chordata</taxon>
        <taxon>Tunicata</taxon>
        <taxon>Appendicularia</taxon>
        <taxon>Copelata</taxon>
        <taxon>Oikopleuridae</taxon>
        <taxon>Oikopleura</taxon>
    </lineage>
</organism>
<evidence type="ECO:0000256" key="6">
    <source>
        <dbReference type="ARBA" id="ARBA00022692"/>
    </source>
</evidence>
<evidence type="ECO:0000256" key="5">
    <source>
        <dbReference type="ARBA" id="ARBA00022679"/>
    </source>
</evidence>
<dbReference type="EMBL" id="FN654287">
    <property type="protein sequence ID" value="CBY30889.1"/>
    <property type="molecule type" value="Genomic_DNA"/>
</dbReference>
<dbReference type="EC" id="2.4.1.-" evidence="13"/>
<dbReference type="Proteomes" id="UP000011014">
    <property type="component" value="Unassembled WGS sequence"/>
</dbReference>
<keyword evidence="6 13" id="KW-0812">Transmembrane</keyword>
<dbReference type="Pfam" id="PF00852">
    <property type="entry name" value="Glyco_transf_10"/>
    <property type="match status" value="1"/>
</dbReference>
<dbReference type="SUPFAM" id="SSF53756">
    <property type="entry name" value="UDP-Glycosyltransferase/glycogen phosphorylase"/>
    <property type="match status" value="1"/>
</dbReference>
<dbReference type="FunFam" id="3.40.50.11660:FF:000002">
    <property type="entry name" value="Alpha-(1,3)-fucosyltransferase"/>
    <property type="match status" value="1"/>
</dbReference>
<comment type="pathway">
    <text evidence="2">Protein modification; protein glycosylation.</text>
</comment>
<evidence type="ECO:0000256" key="2">
    <source>
        <dbReference type="ARBA" id="ARBA00004922"/>
    </source>
</evidence>
<dbReference type="InterPro" id="IPR001503">
    <property type="entry name" value="Glyco_trans_10"/>
</dbReference>
<evidence type="ECO:0000256" key="9">
    <source>
        <dbReference type="ARBA" id="ARBA00023136"/>
    </source>
</evidence>
<evidence type="ECO:0000256" key="4">
    <source>
        <dbReference type="ARBA" id="ARBA00022676"/>
    </source>
</evidence>
<evidence type="ECO:0000313" key="17">
    <source>
        <dbReference type="EMBL" id="CBY30889.1"/>
    </source>
</evidence>
<dbReference type="UniPathway" id="UPA00378"/>
<evidence type="ECO:0000259" key="15">
    <source>
        <dbReference type="Pfam" id="PF00852"/>
    </source>
</evidence>
<comment type="subcellular location">
    <subcellularLocation>
        <location evidence="1">Endoplasmic reticulum membrane</location>
        <topology evidence="1">Single-pass type II membrane protein</topology>
    </subcellularLocation>
    <subcellularLocation>
        <location evidence="13">Golgi apparatus</location>
        <location evidence="13">Golgi stack membrane</location>
        <topology evidence="13">Single-pass type II membrane protein</topology>
    </subcellularLocation>
</comment>
<dbReference type="InterPro" id="IPR055270">
    <property type="entry name" value="Glyco_tran_10_C"/>
</dbReference>
<dbReference type="Gene3D" id="3.40.50.11660">
    <property type="entry name" value="Glycosyl transferase family 10, C-terminal domain"/>
    <property type="match status" value="1"/>
</dbReference>
<evidence type="ECO:0000256" key="7">
    <source>
        <dbReference type="ARBA" id="ARBA00022968"/>
    </source>
</evidence>
<evidence type="ECO:0000256" key="10">
    <source>
        <dbReference type="ARBA" id="ARBA00023180"/>
    </source>
</evidence>
<dbReference type="PANTHER" id="PTHR11929:SF145">
    <property type="entry name" value="ALPHA-(1,3)-FUCOSYLTRANSFERASE FUT-1"/>
    <property type="match status" value="1"/>
</dbReference>
<evidence type="ECO:0000259" key="16">
    <source>
        <dbReference type="Pfam" id="PF17039"/>
    </source>
</evidence>
<dbReference type="AlphaFoldDB" id="E4Y5I9"/>
<feature type="domain" description="Fucosyltransferase N-terminal" evidence="16">
    <location>
        <begin position="69"/>
        <end position="185"/>
    </location>
</feature>
<dbReference type="GO" id="GO:0032580">
    <property type="term" value="C:Golgi cisterna membrane"/>
    <property type="evidence" value="ECO:0007669"/>
    <property type="project" value="UniProtKB-SubCell"/>
</dbReference>
<keyword evidence="10" id="KW-0325">Glycoprotein</keyword>
<evidence type="ECO:0000256" key="8">
    <source>
        <dbReference type="ARBA" id="ARBA00022989"/>
    </source>
</evidence>
<gene>
    <name evidence="17" type="ORF">GSOID_T00018835001</name>
</gene>
<comment type="similarity">
    <text evidence="3 13">Belongs to the glycosyltransferase 10 family.</text>
</comment>
<evidence type="ECO:0000256" key="12">
    <source>
        <dbReference type="ARBA" id="ARBA00048647"/>
    </source>
</evidence>
<keyword evidence="7" id="KW-0735">Signal-anchor</keyword>
<dbReference type="InterPro" id="IPR038577">
    <property type="entry name" value="GT10-like_C_sf"/>
</dbReference>
<evidence type="ECO:0000256" key="13">
    <source>
        <dbReference type="RuleBase" id="RU003832"/>
    </source>
</evidence>
<dbReference type="GO" id="GO:0005789">
    <property type="term" value="C:endoplasmic reticulum membrane"/>
    <property type="evidence" value="ECO:0007669"/>
    <property type="project" value="UniProtKB-SubCell"/>
</dbReference>
<protein>
    <recommendedName>
        <fullName evidence="13">Fucosyltransferase</fullName>
        <ecNumber evidence="13">2.4.1.-</ecNumber>
    </recommendedName>
</protein>
<comment type="catalytic activity">
    <reaction evidence="11">
        <text>L-threonyl-[protein] + GDP-beta-L-fucose = 3-O-(alpha-L-fucosyl)-L-threonyl-[protein] + GDP + H(+)</text>
        <dbReference type="Rhea" id="RHEA:70491"/>
        <dbReference type="Rhea" id="RHEA-COMP:11060"/>
        <dbReference type="Rhea" id="RHEA-COMP:17915"/>
        <dbReference type="ChEBI" id="CHEBI:15378"/>
        <dbReference type="ChEBI" id="CHEBI:30013"/>
        <dbReference type="ChEBI" id="CHEBI:57273"/>
        <dbReference type="ChEBI" id="CHEBI:58189"/>
        <dbReference type="ChEBI" id="CHEBI:189631"/>
        <dbReference type="EC" id="2.4.1.221"/>
    </reaction>
    <physiologicalReaction direction="left-to-right" evidence="11">
        <dbReference type="Rhea" id="RHEA:70492"/>
    </physiologicalReaction>
</comment>
<dbReference type="GO" id="GO:0046922">
    <property type="term" value="F:peptide-O-fucosyltransferase activity"/>
    <property type="evidence" value="ECO:0007669"/>
    <property type="project" value="UniProtKB-EC"/>
</dbReference>
<keyword evidence="5 13" id="KW-0808">Transferase</keyword>
<evidence type="ECO:0000256" key="3">
    <source>
        <dbReference type="ARBA" id="ARBA00008919"/>
    </source>
</evidence>
<keyword evidence="8" id="KW-1133">Transmembrane helix</keyword>
<keyword evidence="4 13" id="KW-0328">Glycosyltransferase</keyword>
<feature type="domain" description="Fucosyltransferase C-terminal" evidence="15">
    <location>
        <begin position="214"/>
        <end position="356"/>
    </location>
</feature>
<dbReference type="PANTHER" id="PTHR11929">
    <property type="entry name" value="ALPHA- 1,3 -FUCOSYLTRANSFERASE"/>
    <property type="match status" value="1"/>
</dbReference>
<evidence type="ECO:0000256" key="1">
    <source>
        <dbReference type="ARBA" id="ARBA00004648"/>
    </source>
</evidence>
<dbReference type="GO" id="GO:0046920">
    <property type="term" value="F:alpha-(1-&gt;3)-fucosyltransferase activity"/>
    <property type="evidence" value="ECO:0007669"/>
    <property type="project" value="TreeGrafter"/>
</dbReference>
<evidence type="ECO:0000256" key="11">
    <source>
        <dbReference type="ARBA" id="ARBA00047273"/>
    </source>
</evidence>
<name>E4Y5I9_OIKDI</name>
<keyword evidence="13" id="KW-0333">Golgi apparatus</keyword>
<keyword evidence="14" id="KW-0175">Coiled coil</keyword>
<keyword evidence="9" id="KW-0472">Membrane</keyword>
<reference evidence="17" key="1">
    <citation type="journal article" date="2010" name="Science">
        <title>Plasticity of animal genome architecture unmasked by rapid evolution of a pelagic tunicate.</title>
        <authorList>
            <person name="Denoeud F."/>
            <person name="Henriet S."/>
            <person name="Mungpakdee S."/>
            <person name="Aury J.M."/>
            <person name="Da Silva C."/>
            <person name="Brinkmann H."/>
            <person name="Mikhaleva J."/>
            <person name="Olsen L.C."/>
            <person name="Jubin C."/>
            <person name="Canestro C."/>
            <person name="Bouquet J.M."/>
            <person name="Danks G."/>
            <person name="Poulain J."/>
            <person name="Campsteijn C."/>
            <person name="Adamski M."/>
            <person name="Cross I."/>
            <person name="Yadetie F."/>
            <person name="Muffato M."/>
            <person name="Louis A."/>
            <person name="Butcher S."/>
            <person name="Tsagkogeorga G."/>
            <person name="Konrad A."/>
            <person name="Singh S."/>
            <person name="Jensen M.F."/>
            <person name="Cong E.H."/>
            <person name="Eikeseth-Otteraa H."/>
            <person name="Noel B."/>
            <person name="Anthouard V."/>
            <person name="Porcel B.M."/>
            <person name="Kachouri-Lafond R."/>
            <person name="Nishino A."/>
            <person name="Ugolini M."/>
            <person name="Chourrout P."/>
            <person name="Nishida H."/>
            <person name="Aasland R."/>
            <person name="Huzurbazar S."/>
            <person name="Westhof E."/>
            <person name="Delsuc F."/>
            <person name="Lehrach H."/>
            <person name="Reinhardt R."/>
            <person name="Weissenbach J."/>
            <person name="Roy S.W."/>
            <person name="Artiguenave F."/>
            <person name="Postlethwait J.H."/>
            <person name="Manak J.R."/>
            <person name="Thompson E.M."/>
            <person name="Jaillon O."/>
            <person name="Du Pasquier L."/>
            <person name="Boudinot P."/>
            <person name="Liberles D.A."/>
            <person name="Volff J.N."/>
            <person name="Philippe H."/>
            <person name="Lenhard B."/>
            <person name="Roest Crollius H."/>
            <person name="Wincker P."/>
            <person name="Chourrout D."/>
        </authorList>
    </citation>
    <scope>NUCLEOTIDE SEQUENCE [LARGE SCALE GENOMIC DNA]</scope>
</reference>
<sequence>MLPATFHDIFKREAFIPLLTNSKRPKNTKSYDRHRTLSRKQQKQWNKSLKLYRANREDYERDEREDEEKITILAYWSFVDPYIEQLTENCGGCWYTNDRNLEKMADAIVFDNTRSTTAQKDGDMPDFSSRNLDSQYWIWWPRESAAKGLNRKSKFNIVKDENNWDGCMNLTLSYRQDSDIIRPFGTIERVFEEQYFQTDNLHGKELMVNGHKSKNHTAWLVSNCNQTQGSIARWEFGKRLVDAGLKLDGFGKCFGNIIDSMSTDARLGSYKFYLAFENAFHCTDYISEKFWRNSLSTMTVPVVFGPEKEDVEKIAPKNSFIFAEDFETQKDLVDFLDYLDGNDTAYLQFHKWRNAAPEIEHKEYIHHRQG</sequence>
<feature type="coiled-coil region" evidence="14">
    <location>
        <begin position="42"/>
        <end position="69"/>
    </location>
</feature>
<accession>E4Y5I9</accession>
<evidence type="ECO:0000256" key="14">
    <source>
        <dbReference type="SAM" id="Coils"/>
    </source>
</evidence>
<proteinExistence type="inferred from homology"/>
<comment type="catalytic activity">
    <reaction evidence="12">
        <text>L-seryl-[protein] + GDP-beta-L-fucose = 3-O-(alpha-L-fucosyl)-L-seryl-[protein] + GDP + H(+)</text>
        <dbReference type="Rhea" id="RHEA:63644"/>
        <dbReference type="Rhea" id="RHEA-COMP:9863"/>
        <dbReference type="Rhea" id="RHEA-COMP:17914"/>
        <dbReference type="ChEBI" id="CHEBI:15378"/>
        <dbReference type="ChEBI" id="CHEBI:29999"/>
        <dbReference type="ChEBI" id="CHEBI:57273"/>
        <dbReference type="ChEBI" id="CHEBI:58189"/>
        <dbReference type="ChEBI" id="CHEBI:189632"/>
        <dbReference type="EC" id="2.4.1.221"/>
    </reaction>
    <physiologicalReaction direction="left-to-right" evidence="12">
        <dbReference type="Rhea" id="RHEA:63645"/>
    </physiologicalReaction>
</comment>
<dbReference type="Pfam" id="PF17039">
    <property type="entry name" value="Glyco_tran_10_N"/>
    <property type="match status" value="1"/>
</dbReference>